<accession>A0ABN9X0Z1</accession>
<evidence type="ECO:0008006" key="3">
    <source>
        <dbReference type="Google" id="ProtNLM"/>
    </source>
</evidence>
<reference evidence="1" key="1">
    <citation type="submission" date="2023-10" db="EMBL/GenBank/DDBJ databases">
        <authorList>
            <person name="Chen Y."/>
            <person name="Shah S."/>
            <person name="Dougan E. K."/>
            <person name="Thang M."/>
            <person name="Chan C."/>
        </authorList>
    </citation>
    <scope>NUCLEOTIDE SEQUENCE [LARGE SCALE GENOMIC DNA]</scope>
</reference>
<organism evidence="1 2">
    <name type="scientific">Prorocentrum cordatum</name>
    <dbReference type="NCBI Taxonomy" id="2364126"/>
    <lineage>
        <taxon>Eukaryota</taxon>
        <taxon>Sar</taxon>
        <taxon>Alveolata</taxon>
        <taxon>Dinophyceae</taxon>
        <taxon>Prorocentrales</taxon>
        <taxon>Prorocentraceae</taxon>
        <taxon>Prorocentrum</taxon>
    </lineage>
</organism>
<protein>
    <recommendedName>
        <fullName evidence="3">Reverse transcriptase domain-containing protein</fullName>
    </recommendedName>
</protein>
<dbReference type="InterPro" id="IPR052055">
    <property type="entry name" value="Hepadnavirus_pol/RT"/>
</dbReference>
<sequence>MSAPLLDLLESGVGRHTKRDRAWLEPVVEVLATNGIESPEDLVKLNVRAATFQLNGPVEGKVAFLERAVAKATHSAVQQAAAEAAAPSGSQEPASALLQALQGGRKPAVHVDIAAGLGGMTLAGLPASCWPSPQLTDWAQGQVEAAESKGITKPFLYMPIKKFLPYYAADKRQPDDPEGECGVERSFAQEIARGICQARGPDKKQGDLPSIPQWCVAFDRWAIVAALSGQMPLAASMAHKEVAMQLALSARASERATAIAVFYDEIARREWADLSAGLGAFDVAAAAQSQNAAAMLRAGRERDARGFQSAAEPVRVQSGAVLPNTSCADLSCFQSAFDAASAQALRGELAPDEVEALRFTREALGRRDAQPKRTDVQCECMEALRWSAARSLRQCIKEREERVRRIEARAAHFQASGEAEAARKAAPPEFRPLVAGVNIPLLKELARESEWHDAECIDFFSRGAPLLGNLEYSGNGRALSPEERAGDTSAEVARLRASALARNDLILASIREDPLASELLRKTREEADLGRMSPPRAFRPDISAAELAAAWGETIRLVPRFGVSQPKPDGSLKVRPVDDFTRSRVSGACAPAEELGVEGADQLVAVARAFFGLHGALPELWKADIDSACRRIPLAPADRLAAVSVFKECGRPWCSQHLVCPFGALASCHDWDRVAAMLSHFARRLAKLPVSRYVDDYFAPDRPGAADHAMRCFARIVRAALGSDAVADAKLAHGAQLVVLGLLFSFCAQGVRCEPACDKRLKWSSAIRHALECGTLHQGAAKKLAGALAWAAQHLFKRLGRAMLRPLFAHQHKRSSRIGRPLELALHWWAQVLELRLREVASWKQGDTPAARMFCDARSTPPRAAAVLFIGGEILFAECAPDAALMRNFERRRDGQIMGLEVLAVALGLSSFEERLAGRALEVFSDNSGAERSVARASARDWDHAALVRGIWSLAARMSLSMWVRRVPSKSNISDGPSREVYSLLHLLGARQVPAVLDARFHAAEAWEALWL</sequence>
<evidence type="ECO:0000313" key="1">
    <source>
        <dbReference type="EMBL" id="CAK0891669.1"/>
    </source>
</evidence>
<dbReference type="EMBL" id="CAUYUJ010019504">
    <property type="protein sequence ID" value="CAK0891669.1"/>
    <property type="molecule type" value="Genomic_DNA"/>
</dbReference>
<name>A0ABN9X0Z1_9DINO</name>
<dbReference type="PANTHER" id="PTHR33050">
    <property type="entry name" value="REVERSE TRANSCRIPTASE DOMAIN-CONTAINING PROTEIN"/>
    <property type="match status" value="1"/>
</dbReference>
<dbReference type="Proteomes" id="UP001189429">
    <property type="component" value="Unassembled WGS sequence"/>
</dbReference>
<evidence type="ECO:0000313" key="2">
    <source>
        <dbReference type="Proteomes" id="UP001189429"/>
    </source>
</evidence>
<dbReference type="PANTHER" id="PTHR33050:SF7">
    <property type="entry name" value="RIBONUCLEASE H"/>
    <property type="match status" value="1"/>
</dbReference>
<keyword evidence="2" id="KW-1185">Reference proteome</keyword>
<comment type="caution">
    <text evidence="1">The sequence shown here is derived from an EMBL/GenBank/DDBJ whole genome shotgun (WGS) entry which is preliminary data.</text>
</comment>
<proteinExistence type="predicted"/>
<gene>
    <name evidence="1" type="ORF">PCOR1329_LOCUS71536</name>
</gene>